<dbReference type="NCBIfam" id="TIGR02273">
    <property type="entry name" value="16S_RimM"/>
    <property type="match status" value="1"/>
</dbReference>
<dbReference type="InterPro" id="IPR036976">
    <property type="entry name" value="RimM_N_sf"/>
</dbReference>
<feature type="domain" description="PRC-barrel" evidence="7">
    <location>
        <begin position="95"/>
        <end position="167"/>
    </location>
</feature>
<dbReference type="InterPro" id="IPR027275">
    <property type="entry name" value="PRC-brl_dom"/>
</dbReference>
<evidence type="ECO:0000259" key="6">
    <source>
        <dbReference type="Pfam" id="PF01782"/>
    </source>
</evidence>
<organism evidence="8 9">
    <name type="scientific">[Bacteroides] pectinophilus ATCC 43243</name>
    <dbReference type="NCBI Taxonomy" id="483218"/>
    <lineage>
        <taxon>Bacteria</taxon>
        <taxon>Bacillati</taxon>
        <taxon>Bacillota</taxon>
        <taxon>Clostridia</taxon>
        <taxon>Eubacteriales</taxon>
    </lineage>
</organism>
<evidence type="ECO:0000256" key="4">
    <source>
        <dbReference type="ARBA" id="ARBA00023186"/>
    </source>
</evidence>
<dbReference type="SUPFAM" id="SSF50447">
    <property type="entry name" value="Translation proteins"/>
    <property type="match status" value="1"/>
</dbReference>
<dbReference type="GO" id="GO:0005840">
    <property type="term" value="C:ribosome"/>
    <property type="evidence" value="ECO:0007669"/>
    <property type="project" value="InterPro"/>
</dbReference>
<dbReference type="HAMAP" id="MF_00014">
    <property type="entry name" value="Ribosome_mat_RimM"/>
    <property type="match status" value="1"/>
</dbReference>
<proteinExistence type="inferred from homology"/>
<dbReference type="GO" id="GO:0006364">
    <property type="term" value="P:rRNA processing"/>
    <property type="evidence" value="ECO:0007669"/>
    <property type="project" value="UniProtKB-UniRule"/>
</dbReference>
<protein>
    <recommendedName>
        <fullName evidence="5">Ribosome maturation factor RimM</fullName>
    </recommendedName>
</protein>
<comment type="function">
    <text evidence="5">An accessory protein needed during the final step in the assembly of 30S ribosomal subunit, possibly for assembly of the head region. Essential for efficient processing of 16S rRNA. May be needed both before and after RbfA during the maturation of 16S rRNA. It has affinity for free ribosomal 30S subunits but not for 70S ribosomes.</text>
</comment>
<evidence type="ECO:0000313" key="9">
    <source>
        <dbReference type="Proteomes" id="UP000003136"/>
    </source>
</evidence>
<dbReference type="InterPro" id="IPR002676">
    <property type="entry name" value="RimM_N"/>
</dbReference>
<name>B7ANR0_9FIRM</name>
<sequence length="169" mass="19218">MEQTLRVGVITSTHGIRGEVKVFPTTDDPKRFDYLEEVIVDMKREPVKLEIEGVKYFKQFVILKFKGYDNINDIQQFVKKDLLVTRENAVELEDGEFFICDLVGLKVVTDEGVELGVLKDIMQTGANDVYVVGMNDGKEVLIPSIPQCILEKNPEEGYIRVHLLKGLLD</sequence>
<dbReference type="InterPro" id="IPR009000">
    <property type="entry name" value="Transl_B-barrel_sf"/>
</dbReference>
<keyword evidence="2 5" id="KW-0690">Ribosome biogenesis</keyword>
<dbReference type="GO" id="GO:0042274">
    <property type="term" value="P:ribosomal small subunit biogenesis"/>
    <property type="evidence" value="ECO:0007669"/>
    <property type="project" value="UniProtKB-UniRule"/>
</dbReference>
<evidence type="ECO:0000313" key="8">
    <source>
        <dbReference type="EMBL" id="EEC58567.1"/>
    </source>
</evidence>
<comment type="subunit">
    <text evidence="5">Binds ribosomal protein uS19.</text>
</comment>
<dbReference type="EMBL" id="ABVQ01000033">
    <property type="protein sequence ID" value="EEC58567.1"/>
    <property type="molecule type" value="Genomic_DNA"/>
</dbReference>
<dbReference type="GO" id="GO:0005737">
    <property type="term" value="C:cytoplasm"/>
    <property type="evidence" value="ECO:0007669"/>
    <property type="project" value="UniProtKB-SubCell"/>
</dbReference>
<accession>B7ANR0</accession>
<dbReference type="Pfam" id="PF01782">
    <property type="entry name" value="RimM"/>
    <property type="match status" value="1"/>
</dbReference>
<keyword evidence="3 5" id="KW-0698">rRNA processing</keyword>
<comment type="subcellular location">
    <subcellularLocation>
        <location evidence="5">Cytoplasm</location>
    </subcellularLocation>
</comment>
<comment type="similarity">
    <text evidence="5">Belongs to the RimM family.</text>
</comment>
<reference evidence="8 9" key="1">
    <citation type="submission" date="2008-11" db="EMBL/GenBank/DDBJ databases">
        <title>Draft genome sequence of Bacteroides pectinophilus (ATCC 43243).</title>
        <authorList>
            <person name="Sudarsanam P."/>
            <person name="Ley R."/>
            <person name="Guruge J."/>
            <person name="Turnbaugh P.J."/>
            <person name="Mahowald M."/>
            <person name="Liep D."/>
            <person name="Gordon J."/>
        </authorList>
    </citation>
    <scope>NUCLEOTIDE SEQUENCE [LARGE SCALE GENOMIC DNA]</scope>
    <source>
        <strain evidence="8 9">ATCC 43243</strain>
    </source>
</reference>
<gene>
    <name evidence="5" type="primary">rimM</name>
    <name evidence="8" type="ORF">BACPEC_00314</name>
</gene>
<evidence type="ECO:0000256" key="1">
    <source>
        <dbReference type="ARBA" id="ARBA00022490"/>
    </source>
</evidence>
<evidence type="ECO:0000259" key="7">
    <source>
        <dbReference type="Pfam" id="PF05239"/>
    </source>
</evidence>
<evidence type="ECO:0000256" key="3">
    <source>
        <dbReference type="ARBA" id="ARBA00022552"/>
    </source>
</evidence>
<dbReference type="PANTHER" id="PTHR33692:SF1">
    <property type="entry name" value="RIBOSOME MATURATION FACTOR RIMM"/>
    <property type="match status" value="1"/>
</dbReference>
<dbReference type="HOGENOM" id="CLU_077636_3_2_9"/>
<keyword evidence="1 5" id="KW-0963">Cytoplasm</keyword>
<dbReference type="Pfam" id="PF05239">
    <property type="entry name" value="PRC"/>
    <property type="match status" value="1"/>
</dbReference>
<keyword evidence="4 5" id="KW-0143">Chaperone</keyword>
<dbReference type="AlphaFoldDB" id="B7ANR0"/>
<dbReference type="eggNOG" id="COG0806">
    <property type="taxonomic scope" value="Bacteria"/>
</dbReference>
<dbReference type="Gene3D" id="2.30.30.240">
    <property type="entry name" value="PRC-barrel domain"/>
    <property type="match status" value="1"/>
</dbReference>
<keyword evidence="9" id="KW-1185">Reference proteome</keyword>
<evidence type="ECO:0000256" key="2">
    <source>
        <dbReference type="ARBA" id="ARBA00022517"/>
    </source>
</evidence>
<dbReference type="Proteomes" id="UP000003136">
    <property type="component" value="Unassembled WGS sequence"/>
</dbReference>
<dbReference type="SUPFAM" id="SSF50346">
    <property type="entry name" value="PRC-barrel domain"/>
    <property type="match status" value="1"/>
</dbReference>
<dbReference type="GO" id="GO:0043022">
    <property type="term" value="F:ribosome binding"/>
    <property type="evidence" value="ECO:0007669"/>
    <property type="project" value="InterPro"/>
</dbReference>
<dbReference type="InterPro" id="IPR011033">
    <property type="entry name" value="PRC_barrel-like_sf"/>
</dbReference>
<evidence type="ECO:0000256" key="5">
    <source>
        <dbReference type="HAMAP-Rule" id="MF_00014"/>
    </source>
</evidence>
<feature type="domain" description="RimM N-terminal" evidence="6">
    <location>
        <begin position="7"/>
        <end position="87"/>
    </location>
</feature>
<dbReference type="InterPro" id="IPR011961">
    <property type="entry name" value="RimM"/>
</dbReference>
<dbReference type="Gene3D" id="2.40.30.60">
    <property type="entry name" value="RimM"/>
    <property type="match status" value="1"/>
</dbReference>
<comment type="domain">
    <text evidence="5">The PRC barrel domain binds ribosomal protein uS19.</text>
</comment>
<reference evidence="8 9" key="2">
    <citation type="submission" date="2008-11" db="EMBL/GenBank/DDBJ databases">
        <authorList>
            <person name="Fulton L."/>
            <person name="Clifton S."/>
            <person name="Fulton B."/>
            <person name="Xu J."/>
            <person name="Minx P."/>
            <person name="Pepin K.H."/>
            <person name="Johnson M."/>
            <person name="Bhonagiri V."/>
            <person name="Nash W.E."/>
            <person name="Mardis E.R."/>
            <person name="Wilson R.K."/>
        </authorList>
    </citation>
    <scope>NUCLEOTIDE SEQUENCE [LARGE SCALE GENOMIC DNA]</scope>
    <source>
        <strain evidence="8 9">ATCC 43243</strain>
    </source>
</reference>
<dbReference type="STRING" id="483218.BACPEC_00314"/>
<dbReference type="PANTHER" id="PTHR33692">
    <property type="entry name" value="RIBOSOME MATURATION FACTOR RIMM"/>
    <property type="match status" value="1"/>
</dbReference>